<name>A0A3R7WDL3_APHAT</name>
<accession>A0A3R7WDL3</accession>
<dbReference type="Proteomes" id="UP000284702">
    <property type="component" value="Unassembled WGS sequence"/>
</dbReference>
<keyword evidence="2" id="KW-1185">Reference proteome</keyword>
<gene>
    <name evidence="1" type="ORF">B5M09_007401</name>
</gene>
<protein>
    <submittedName>
        <fullName evidence="1">Uncharacterized protein</fullName>
    </submittedName>
</protein>
<proteinExistence type="predicted"/>
<sequence>MLDGGHSGGPESLMMFGRRTLCGQLFYQNLLVVTLVSLGGHELLVHFHLLSGLYLLPLMENHQLLVRLLRLGTNSLLHLVDASPLSIHRLAHLLSQMAHSHFRRVLRHRDVNRLGVYIFLGPGPV</sequence>
<reference evidence="1" key="1">
    <citation type="submission" date="2018-07" db="EMBL/GenBank/DDBJ databases">
        <title>Annotation of Aphanomyces astaci genome assembly.</title>
        <authorList>
            <person name="Studholme D.J."/>
        </authorList>
    </citation>
    <scope>NUCLEOTIDE SEQUENCE [LARGE SCALE GENOMIC DNA]</scope>
    <source>
        <strain evidence="1">Pc</strain>
    </source>
</reference>
<evidence type="ECO:0000313" key="1">
    <source>
        <dbReference type="EMBL" id="RQM22572.1"/>
    </source>
</evidence>
<comment type="caution">
    <text evidence="1">The sequence shown here is derived from an EMBL/GenBank/DDBJ whole genome shotgun (WGS) entry which is preliminary data.</text>
</comment>
<dbReference type="AlphaFoldDB" id="A0A3R7WDL3"/>
<dbReference type="EMBL" id="MZMZ02003135">
    <property type="protein sequence ID" value="RQM22572.1"/>
    <property type="molecule type" value="Genomic_DNA"/>
</dbReference>
<evidence type="ECO:0000313" key="2">
    <source>
        <dbReference type="Proteomes" id="UP000284702"/>
    </source>
</evidence>
<organism evidence="1 2">
    <name type="scientific">Aphanomyces astaci</name>
    <name type="common">Crayfish plague agent</name>
    <dbReference type="NCBI Taxonomy" id="112090"/>
    <lineage>
        <taxon>Eukaryota</taxon>
        <taxon>Sar</taxon>
        <taxon>Stramenopiles</taxon>
        <taxon>Oomycota</taxon>
        <taxon>Saprolegniomycetes</taxon>
        <taxon>Saprolegniales</taxon>
        <taxon>Verrucalvaceae</taxon>
        <taxon>Aphanomyces</taxon>
    </lineage>
</organism>